<keyword evidence="2" id="KW-0472">Membrane</keyword>
<keyword evidence="2" id="KW-0812">Transmembrane</keyword>
<feature type="transmembrane region" description="Helical" evidence="2">
    <location>
        <begin position="68"/>
        <end position="87"/>
    </location>
</feature>
<dbReference type="EMBL" id="JAGRRH010000013">
    <property type="protein sequence ID" value="KAG7361199.1"/>
    <property type="molecule type" value="Genomic_DNA"/>
</dbReference>
<evidence type="ECO:0000256" key="2">
    <source>
        <dbReference type="SAM" id="Phobius"/>
    </source>
</evidence>
<reference evidence="4" key="2">
    <citation type="submission" date="2021-04" db="EMBL/GenBank/DDBJ databases">
        <authorList>
            <person name="Podell S."/>
        </authorList>
    </citation>
    <scope>NUCLEOTIDE SEQUENCE</scope>
    <source>
        <strain evidence="4">Hildebrandi</strain>
    </source>
</reference>
<dbReference type="EMBL" id="JAGRRH010000090">
    <property type="protein sequence ID" value="KAG7337231.1"/>
    <property type="molecule type" value="Genomic_DNA"/>
</dbReference>
<name>A0A9K3PXX3_9STRA</name>
<keyword evidence="2" id="KW-1133">Transmembrane helix</keyword>
<evidence type="ECO:0000313" key="4">
    <source>
        <dbReference type="EMBL" id="KAG7361199.1"/>
    </source>
</evidence>
<evidence type="ECO:0000313" key="3">
    <source>
        <dbReference type="EMBL" id="KAG7337231.1"/>
    </source>
</evidence>
<comment type="caution">
    <text evidence="4">The sequence shown here is derived from an EMBL/GenBank/DDBJ whole genome shotgun (WGS) entry which is preliminary data.</text>
</comment>
<sequence length="296" mass="33152">MVSFHTHSSSNSSSYIVSLLTHHLQNGNNNNYSNYRLSLVAVLLLLASVALNNLGTTVSLVESVLAKWIPHIFVPFYTMTVIFYLSIRWFHDGSLKRQESQASVIQRQPPTTATLGVPPSQITAGPPPPIDLSGCYKLMENHNFEALLQAQGVPWFLVSAANKARPIHRITQDSTYIKIKIEGIIESETMYIVGGPPVETIIRGRLFRDHVTYMKLSDSLLDQENKENWGNTKSGDGASRIVGIQTHKRAIDDGYTILVQRRLSDDKSQIILTSRVQFDDDAKADVQSKQIFQRSE</sequence>
<evidence type="ECO:0000256" key="1">
    <source>
        <dbReference type="SAM" id="MobiDB-lite"/>
    </source>
</evidence>
<gene>
    <name evidence="3" type="ORF">IV203_006703</name>
    <name evidence="4" type="ORF">IV203_036299</name>
</gene>
<accession>A0A9K3PXX3</accession>
<feature type="compositionally biased region" description="Polar residues" evidence="1">
    <location>
        <begin position="101"/>
        <end position="114"/>
    </location>
</feature>
<reference evidence="4" key="1">
    <citation type="journal article" date="2021" name="Sci. Rep.">
        <title>Diploid genomic architecture of Nitzschia inconspicua, an elite biomass production diatom.</title>
        <authorList>
            <person name="Oliver A."/>
            <person name="Podell S."/>
            <person name="Pinowska A."/>
            <person name="Traller J.C."/>
            <person name="Smith S.R."/>
            <person name="McClure R."/>
            <person name="Beliaev A."/>
            <person name="Bohutskyi P."/>
            <person name="Hill E.A."/>
            <person name="Rabines A."/>
            <person name="Zheng H."/>
            <person name="Allen L.Z."/>
            <person name="Kuo A."/>
            <person name="Grigoriev I.V."/>
            <person name="Allen A.E."/>
            <person name="Hazlebeck D."/>
            <person name="Allen E.E."/>
        </authorList>
    </citation>
    <scope>NUCLEOTIDE SEQUENCE</scope>
    <source>
        <strain evidence="4">Hildebrandi</strain>
    </source>
</reference>
<feature type="region of interest" description="Disordered" evidence="1">
    <location>
        <begin position="101"/>
        <end position="120"/>
    </location>
</feature>
<organism evidence="4 5">
    <name type="scientific">Nitzschia inconspicua</name>
    <dbReference type="NCBI Taxonomy" id="303405"/>
    <lineage>
        <taxon>Eukaryota</taxon>
        <taxon>Sar</taxon>
        <taxon>Stramenopiles</taxon>
        <taxon>Ochrophyta</taxon>
        <taxon>Bacillariophyta</taxon>
        <taxon>Bacillariophyceae</taxon>
        <taxon>Bacillariophycidae</taxon>
        <taxon>Bacillariales</taxon>
        <taxon>Bacillariaceae</taxon>
        <taxon>Nitzschia</taxon>
    </lineage>
</organism>
<dbReference type="Proteomes" id="UP000693970">
    <property type="component" value="Unassembled WGS sequence"/>
</dbReference>
<keyword evidence="5" id="KW-1185">Reference proteome</keyword>
<proteinExistence type="predicted"/>
<protein>
    <submittedName>
        <fullName evidence="4">Uncharacterized protein</fullName>
    </submittedName>
</protein>
<dbReference type="AlphaFoldDB" id="A0A9K3PXX3"/>
<dbReference type="OrthoDB" id="44721at2759"/>
<evidence type="ECO:0000313" key="5">
    <source>
        <dbReference type="Proteomes" id="UP000693970"/>
    </source>
</evidence>
<feature type="transmembrane region" description="Helical" evidence="2">
    <location>
        <begin position="37"/>
        <end position="56"/>
    </location>
</feature>